<evidence type="ECO:0000313" key="4">
    <source>
        <dbReference type="WBParaSite" id="DME_0000056801-mRNA-1"/>
    </source>
</evidence>
<gene>
    <name evidence="1" type="ORF">DME_LOCUS4928</name>
</gene>
<evidence type="ECO:0000313" key="3">
    <source>
        <dbReference type="Proteomes" id="UP000274756"/>
    </source>
</evidence>
<dbReference type="WBParaSite" id="DME_0000056801-mRNA-1">
    <property type="protein sequence ID" value="DME_0000056801-mRNA-1"/>
    <property type="gene ID" value="DME_0000056801"/>
</dbReference>
<name>A0A0N4U1S0_DRAME</name>
<accession>A0A0N4U1S0</accession>
<reference evidence="4" key="1">
    <citation type="submission" date="2017-02" db="UniProtKB">
        <authorList>
            <consortium name="WormBaseParasite"/>
        </authorList>
    </citation>
    <scope>IDENTIFICATION</scope>
</reference>
<reference evidence="1 3" key="2">
    <citation type="submission" date="2018-11" db="EMBL/GenBank/DDBJ databases">
        <authorList>
            <consortium name="Pathogen Informatics"/>
        </authorList>
    </citation>
    <scope>NUCLEOTIDE SEQUENCE [LARGE SCALE GENOMIC DNA]</scope>
</reference>
<proteinExistence type="predicted"/>
<evidence type="ECO:0000313" key="2">
    <source>
        <dbReference type="Proteomes" id="UP000038040"/>
    </source>
</evidence>
<sequence length="183" mass="20173">MKRFSSQVFPKVQPEGWINCRAEAPFISACAREVFKITVKRKGVVEATCSSSNRAGESNLAASEVVVLVAAAVFAGFHDYLCFRGYSRSFAIISLKKNPIGSNVNVSTGTFNRLHAEVFVRRLAKSPLSVGFSTNLSPAKLYEIQLKTDFVQMKNVKRHLMLSDYGKSCGPKGIFAECFSTFL</sequence>
<dbReference type="EMBL" id="UYYG01001151">
    <property type="protein sequence ID" value="VDN54955.1"/>
    <property type="molecule type" value="Genomic_DNA"/>
</dbReference>
<organism evidence="2 4">
    <name type="scientific">Dracunculus medinensis</name>
    <name type="common">Guinea worm</name>
    <dbReference type="NCBI Taxonomy" id="318479"/>
    <lineage>
        <taxon>Eukaryota</taxon>
        <taxon>Metazoa</taxon>
        <taxon>Ecdysozoa</taxon>
        <taxon>Nematoda</taxon>
        <taxon>Chromadorea</taxon>
        <taxon>Rhabditida</taxon>
        <taxon>Spirurina</taxon>
        <taxon>Dracunculoidea</taxon>
        <taxon>Dracunculidae</taxon>
        <taxon>Dracunculus</taxon>
    </lineage>
</organism>
<protein>
    <submittedName>
        <fullName evidence="4">Transmembrane protein</fullName>
    </submittedName>
</protein>
<evidence type="ECO:0000313" key="1">
    <source>
        <dbReference type="EMBL" id="VDN54955.1"/>
    </source>
</evidence>
<dbReference type="Proteomes" id="UP000274756">
    <property type="component" value="Unassembled WGS sequence"/>
</dbReference>
<dbReference type="AlphaFoldDB" id="A0A0N4U1S0"/>
<dbReference type="Proteomes" id="UP000038040">
    <property type="component" value="Unplaced"/>
</dbReference>
<keyword evidence="3" id="KW-1185">Reference proteome</keyword>